<evidence type="ECO:0000256" key="4">
    <source>
        <dbReference type="SAM" id="Coils"/>
    </source>
</evidence>
<dbReference type="EMBL" id="JAMAST010000005">
    <property type="protein sequence ID" value="MCL1631593.1"/>
    <property type="molecule type" value="Genomic_DNA"/>
</dbReference>
<keyword evidence="3" id="KW-0804">Transcription</keyword>
<evidence type="ECO:0000313" key="6">
    <source>
        <dbReference type="EMBL" id="MCL1631593.1"/>
    </source>
</evidence>
<dbReference type="InterPro" id="IPR047057">
    <property type="entry name" value="MerR_fam"/>
</dbReference>
<dbReference type="PANTHER" id="PTHR30204">
    <property type="entry name" value="REDOX-CYCLING DRUG-SENSING TRANSCRIPTIONAL ACTIVATOR SOXR"/>
    <property type="match status" value="1"/>
</dbReference>
<feature type="coiled-coil region" evidence="4">
    <location>
        <begin position="84"/>
        <end position="111"/>
    </location>
</feature>
<evidence type="ECO:0000256" key="3">
    <source>
        <dbReference type="ARBA" id="ARBA00023163"/>
    </source>
</evidence>
<keyword evidence="2" id="KW-0238">DNA-binding</keyword>
<evidence type="ECO:0000256" key="2">
    <source>
        <dbReference type="ARBA" id="ARBA00023125"/>
    </source>
</evidence>
<dbReference type="CDD" id="cd01282">
    <property type="entry name" value="HTH_MerR-like_sg3"/>
    <property type="match status" value="1"/>
</dbReference>
<dbReference type="InterPro" id="IPR009061">
    <property type="entry name" value="DNA-bd_dom_put_sf"/>
</dbReference>
<reference evidence="6 7" key="1">
    <citation type="submission" date="2022-05" db="EMBL/GenBank/DDBJ databases">
        <title>Sporolactobacillus sp nov CPB3-1, isolated from tree bark (Mangifera indica L.).</title>
        <authorList>
            <person name="Phuengjayaem S."/>
            <person name="Tanasupawat S."/>
        </authorList>
    </citation>
    <scope>NUCLEOTIDE SEQUENCE [LARGE SCALE GENOMIC DNA]</scope>
    <source>
        <strain evidence="6 7">CPB3-1</strain>
    </source>
</reference>
<dbReference type="Gene3D" id="1.10.1660.10">
    <property type="match status" value="1"/>
</dbReference>
<dbReference type="PROSITE" id="PS50937">
    <property type="entry name" value="HTH_MERR_2"/>
    <property type="match status" value="1"/>
</dbReference>
<dbReference type="PANTHER" id="PTHR30204:SF94">
    <property type="entry name" value="HEAVY METAL-DEPENDENT TRANSCRIPTIONAL REGULATOR HI_0293-RELATED"/>
    <property type="match status" value="1"/>
</dbReference>
<gene>
    <name evidence="6" type="ORF">M3N64_06470</name>
</gene>
<keyword evidence="7" id="KW-1185">Reference proteome</keyword>
<dbReference type="PRINTS" id="PR00040">
    <property type="entry name" value="HTHMERR"/>
</dbReference>
<name>A0ABT0M9P5_9BACL</name>
<proteinExistence type="predicted"/>
<evidence type="ECO:0000256" key="1">
    <source>
        <dbReference type="ARBA" id="ARBA00023015"/>
    </source>
</evidence>
<dbReference type="SMART" id="SM00422">
    <property type="entry name" value="HTH_MERR"/>
    <property type="match status" value="1"/>
</dbReference>
<organism evidence="6 7">
    <name type="scientific">Sporolactobacillus mangiferae</name>
    <dbReference type="NCBI Taxonomy" id="2940498"/>
    <lineage>
        <taxon>Bacteria</taxon>
        <taxon>Bacillati</taxon>
        <taxon>Bacillota</taxon>
        <taxon>Bacilli</taxon>
        <taxon>Bacillales</taxon>
        <taxon>Sporolactobacillaceae</taxon>
        <taxon>Sporolactobacillus</taxon>
    </lineage>
</organism>
<evidence type="ECO:0000259" key="5">
    <source>
        <dbReference type="PROSITE" id="PS50937"/>
    </source>
</evidence>
<keyword evidence="1" id="KW-0805">Transcription regulation</keyword>
<keyword evidence="4" id="KW-0175">Coiled coil</keyword>
<feature type="domain" description="HTH merR-type" evidence="5">
    <location>
        <begin position="1"/>
        <end position="68"/>
    </location>
</feature>
<comment type="caution">
    <text evidence="6">The sequence shown here is derived from an EMBL/GenBank/DDBJ whole genome shotgun (WGS) entry which is preliminary data.</text>
</comment>
<dbReference type="Pfam" id="PF13411">
    <property type="entry name" value="MerR_1"/>
    <property type="match status" value="1"/>
</dbReference>
<accession>A0ABT0M9P5</accession>
<sequence length="136" mass="15823">MKISELSKRTGVSARSLRYYEEKELLHSARTDNGYRDYDESTVDQVRTIQLYFSLGLNSDQISQVVNCDPIVFPYDKLVCSEVIEVYKEKISEVSQQIEELKAIQSRLEERMVLTLRSLEAEKEKHQLAIRDEGQC</sequence>
<dbReference type="RefSeq" id="WP_249099886.1">
    <property type="nucleotide sequence ID" value="NZ_JAMAST010000005.1"/>
</dbReference>
<evidence type="ECO:0000313" key="7">
    <source>
        <dbReference type="Proteomes" id="UP001203004"/>
    </source>
</evidence>
<dbReference type="SUPFAM" id="SSF46955">
    <property type="entry name" value="Putative DNA-binding domain"/>
    <property type="match status" value="1"/>
</dbReference>
<dbReference type="Proteomes" id="UP001203004">
    <property type="component" value="Unassembled WGS sequence"/>
</dbReference>
<dbReference type="InterPro" id="IPR000551">
    <property type="entry name" value="MerR-type_HTH_dom"/>
</dbReference>
<protein>
    <submittedName>
        <fullName evidence="6">MerR family transcriptional regulator</fullName>
    </submittedName>
</protein>